<sequence length="153" mass="17112">MKISYNLMNEDDVNGVLAITNLCFSTPWSKSSITGELNNPLAKYIIAKDLESNSIVGFVGAWIVVGEADITNIAVHPNYRNLGIGSKLLSSLIVLCEDLNCSLINLEVRVSNTSAQNLYKKFSFIENGLRKGYYEDNKEDALLMTYFYNKKQV</sequence>
<name>A0A9X3XN11_9CLOT</name>
<dbReference type="InterPro" id="IPR016181">
    <property type="entry name" value="Acyl_CoA_acyltransferase"/>
</dbReference>
<dbReference type="Pfam" id="PF00583">
    <property type="entry name" value="Acetyltransf_1"/>
    <property type="match status" value="1"/>
</dbReference>
<proteinExistence type="inferred from homology"/>
<dbReference type="NCBIfam" id="TIGR01575">
    <property type="entry name" value="rimI"/>
    <property type="match status" value="1"/>
</dbReference>
<reference evidence="5" key="1">
    <citation type="submission" date="2022-05" db="EMBL/GenBank/DDBJ databases">
        <title>Draft genome sequence of Clostridium tertium strain CP3 isolated from Peru.</title>
        <authorList>
            <person name="Hurtado R."/>
            <person name="Lima L."/>
            <person name="Sousa T."/>
            <person name="Jaiswal A.K."/>
            <person name="Tiwari S."/>
            <person name="Maturrano L."/>
            <person name="Brenig B."/>
            <person name="Azevedo V."/>
        </authorList>
    </citation>
    <scope>NUCLEOTIDE SEQUENCE</scope>
    <source>
        <strain evidence="5">CP3</strain>
    </source>
</reference>
<evidence type="ECO:0000313" key="5">
    <source>
        <dbReference type="EMBL" id="MDC4242133.1"/>
    </source>
</evidence>
<comment type="subcellular location">
    <subcellularLocation>
        <location evidence="3">Cytoplasm</location>
    </subcellularLocation>
</comment>
<dbReference type="EMBL" id="JAMRYU010000024">
    <property type="protein sequence ID" value="MDC4242133.1"/>
    <property type="molecule type" value="Genomic_DNA"/>
</dbReference>
<dbReference type="RefSeq" id="WP_035284919.1">
    <property type="nucleotide sequence ID" value="NZ_BAAACM010000014.1"/>
</dbReference>
<dbReference type="Proteomes" id="UP001141183">
    <property type="component" value="Unassembled WGS sequence"/>
</dbReference>
<keyword evidence="3" id="KW-0963">Cytoplasm</keyword>
<comment type="function">
    <text evidence="3">Acetylates the N-terminal alanine of ribosomal protein bS18.</text>
</comment>
<keyword evidence="5" id="KW-0689">Ribosomal protein</keyword>
<keyword evidence="1 5" id="KW-0808">Transferase</keyword>
<dbReference type="GO" id="GO:0005737">
    <property type="term" value="C:cytoplasm"/>
    <property type="evidence" value="ECO:0007669"/>
    <property type="project" value="UniProtKB-SubCell"/>
</dbReference>
<dbReference type="PANTHER" id="PTHR42919:SF8">
    <property type="entry name" value="N-ALPHA-ACETYLTRANSFERASE 50"/>
    <property type="match status" value="1"/>
</dbReference>
<dbReference type="GO" id="GO:0008999">
    <property type="term" value="F:protein-N-terminal-alanine acetyltransferase activity"/>
    <property type="evidence" value="ECO:0007669"/>
    <property type="project" value="UniProtKB-EC"/>
</dbReference>
<feature type="domain" description="N-acetyltransferase" evidence="4">
    <location>
        <begin position="3"/>
        <end position="149"/>
    </location>
</feature>
<comment type="similarity">
    <text evidence="3">Belongs to the acetyltransferase family. RimI subfamily.</text>
</comment>
<dbReference type="Gene3D" id="3.40.630.30">
    <property type="match status" value="1"/>
</dbReference>
<protein>
    <recommendedName>
        <fullName evidence="3">[Ribosomal protein bS18]-alanine N-acetyltransferase</fullName>
        <ecNumber evidence="3">2.3.1.266</ecNumber>
    </recommendedName>
</protein>
<dbReference type="PANTHER" id="PTHR42919">
    <property type="entry name" value="N-ALPHA-ACETYLTRANSFERASE"/>
    <property type="match status" value="1"/>
</dbReference>
<comment type="caution">
    <text evidence="5">The sequence shown here is derived from an EMBL/GenBank/DDBJ whole genome shotgun (WGS) entry which is preliminary data.</text>
</comment>
<comment type="catalytic activity">
    <reaction evidence="3">
        <text>N-terminal L-alanyl-[ribosomal protein bS18] + acetyl-CoA = N-terminal N(alpha)-acetyl-L-alanyl-[ribosomal protein bS18] + CoA + H(+)</text>
        <dbReference type="Rhea" id="RHEA:43756"/>
        <dbReference type="Rhea" id="RHEA-COMP:10676"/>
        <dbReference type="Rhea" id="RHEA-COMP:10677"/>
        <dbReference type="ChEBI" id="CHEBI:15378"/>
        <dbReference type="ChEBI" id="CHEBI:57287"/>
        <dbReference type="ChEBI" id="CHEBI:57288"/>
        <dbReference type="ChEBI" id="CHEBI:64718"/>
        <dbReference type="ChEBI" id="CHEBI:83683"/>
        <dbReference type="EC" id="2.3.1.266"/>
    </reaction>
</comment>
<dbReference type="SUPFAM" id="SSF55729">
    <property type="entry name" value="Acyl-CoA N-acyltransferases (Nat)"/>
    <property type="match status" value="1"/>
</dbReference>
<dbReference type="EC" id="2.3.1.266" evidence="3"/>
<evidence type="ECO:0000259" key="4">
    <source>
        <dbReference type="PROSITE" id="PS51186"/>
    </source>
</evidence>
<dbReference type="GO" id="GO:0005840">
    <property type="term" value="C:ribosome"/>
    <property type="evidence" value="ECO:0007669"/>
    <property type="project" value="UniProtKB-KW"/>
</dbReference>
<dbReference type="InterPro" id="IPR000182">
    <property type="entry name" value="GNAT_dom"/>
</dbReference>
<accession>A0A9X3XN11</accession>
<dbReference type="GeneID" id="93043655"/>
<evidence type="ECO:0000256" key="1">
    <source>
        <dbReference type="ARBA" id="ARBA00022679"/>
    </source>
</evidence>
<dbReference type="InterPro" id="IPR051556">
    <property type="entry name" value="N-term/lysine_N-AcTrnsfr"/>
</dbReference>
<evidence type="ECO:0000256" key="2">
    <source>
        <dbReference type="ARBA" id="ARBA00023315"/>
    </source>
</evidence>
<dbReference type="InterPro" id="IPR006464">
    <property type="entry name" value="AcTrfase_RimI/Ard1"/>
</dbReference>
<keyword evidence="6" id="KW-1185">Reference proteome</keyword>
<evidence type="ECO:0000256" key="3">
    <source>
        <dbReference type="RuleBase" id="RU363094"/>
    </source>
</evidence>
<dbReference type="CDD" id="cd04301">
    <property type="entry name" value="NAT_SF"/>
    <property type="match status" value="1"/>
</dbReference>
<organism evidence="5 6">
    <name type="scientific">Clostridium tertium</name>
    <dbReference type="NCBI Taxonomy" id="1559"/>
    <lineage>
        <taxon>Bacteria</taxon>
        <taxon>Bacillati</taxon>
        <taxon>Bacillota</taxon>
        <taxon>Clostridia</taxon>
        <taxon>Eubacteriales</taxon>
        <taxon>Clostridiaceae</taxon>
        <taxon>Clostridium</taxon>
    </lineage>
</organism>
<gene>
    <name evidence="5" type="primary">rimI</name>
    <name evidence="5" type="ORF">NE398_18545</name>
</gene>
<dbReference type="AlphaFoldDB" id="A0A9X3XN11"/>
<keyword evidence="5" id="KW-0687">Ribonucleoprotein</keyword>
<dbReference type="PROSITE" id="PS51186">
    <property type="entry name" value="GNAT"/>
    <property type="match status" value="1"/>
</dbReference>
<evidence type="ECO:0000313" key="6">
    <source>
        <dbReference type="Proteomes" id="UP001141183"/>
    </source>
</evidence>
<keyword evidence="2 5" id="KW-0012">Acyltransferase</keyword>